<feature type="transmembrane region" description="Helical" evidence="11">
    <location>
        <begin position="12"/>
        <end position="33"/>
    </location>
</feature>
<keyword evidence="4" id="KW-0488">Methylation</keyword>
<evidence type="ECO:0000256" key="4">
    <source>
        <dbReference type="ARBA" id="ARBA00022481"/>
    </source>
</evidence>
<keyword evidence="8 11" id="KW-0472">Membrane</keyword>
<evidence type="ECO:0000256" key="8">
    <source>
        <dbReference type="ARBA" id="ARBA00023136"/>
    </source>
</evidence>
<dbReference type="Proteomes" id="UP001596542">
    <property type="component" value="Unassembled WGS sequence"/>
</dbReference>
<keyword evidence="5" id="KW-0997">Cell inner membrane</keyword>
<keyword evidence="7 11" id="KW-1133">Transmembrane helix</keyword>
<gene>
    <name evidence="13" type="ORF">ACFQPC_01745</name>
</gene>
<sequence length="175" mass="19552">MQRHPVSDGLTLIELLVILSISAALLAVAIPGFSSLIQSQRLTTSSNALFMAVNMARSEAIHRGRRVDLVPLDGRQWSNGWLVFVDENNNQRPDQDELIIHSYRANIRDLRITPRFSDSKVQYIAFNGSGRSRSNAGKQIAQSGHWLLELGPHSRKLVINFLGRPRVCNPRKAGC</sequence>
<evidence type="ECO:0000256" key="10">
    <source>
        <dbReference type="ARBA" id="ARBA00030775"/>
    </source>
</evidence>
<dbReference type="RefSeq" id="WP_382269924.1">
    <property type="nucleotide sequence ID" value="NZ_JBHTBU010000001.1"/>
</dbReference>
<evidence type="ECO:0000256" key="11">
    <source>
        <dbReference type="SAM" id="Phobius"/>
    </source>
</evidence>
<dbReference type="Pfam" id="PF12019">
    <property type="entry name" value="GspH"/>
    <property type="match status" value="1"/>
</dbReference>
<evidence type="ECO:0000313" key="14">
    <source>
        <dbReference type="Proteomes" id="UP001596542"/>
    </source>
</evidence>
<protein>
    <recommendedName>
        <fullName evidence="2">Type II secretion system protein H</fullName>
    </recommendedName>
    <alternativeName>
        <fullName evidence="10">General secretion pathway protein H</fullName>
    </alternativeName>
</protein>
<feature type="domain" description="General secretion pathway GspH" evidence="12">
    <location>
        <begin position="47"/>
        <end position="163"/>
    </location>
</feature>
<name>A0ABW2I734_9BURK</name>
<evidence type="ECO:0000256" key="6">
    <source>
        <dbReference type="ARBA" id="ARBA00022692"/>
    </source>
</evidence>
<comment type="similarity">
    <text evidence="9">Belongs to the GSP H family.</text>
</comment>
<dbReference type="InterPro" id="IPR022346">
    <property type="entry name" value="T2SS_GspH"/>
</dbReference>
<comment type="subcellular location">
    <subcellularLocation>
        <location evidence="1">Cell inner membrane</location>
        <topology evidence="1">Single-pass membrane protein</topology>
    </subcellularLocation>
</comment>
<dbReference type="EMBL" id="JBHTBU010000001">
    <property type="protein sequence ID" value="MFC7286747.1"/>
    <property type="molecule type" value="Genomic_DNA"/>
</dbReference>
<keyword evidence="6 11" id="KW-0812">Transmembrane</keyword>
<evidence type="ECO:0000256" key="7">
    <source>
        <dbReference type="ARBA" id="ARBA00022989"/>
    </source>
</evidence>
<reference evidence="14" key="1">
    <citation type="journal article" date="2019" name="Int. J. Syst. Evol. Microbiol.">
        <title>The Global Catalogue of Microorganisms (GCM) 10K type strain sequencing project: providing services to taxonomists for standard genome sequencing and annotation.</title>
        <authorList>
            <consortium name="The Broad Institute Genomics Platform"/>
            <consortium name="The Broad Institute Genome Sequencing Center for Infectious Disease"/>
            <person name="Wu L."/>
            <person name="Ma J."/>
        </authorList>
    </citation>
    <scope>NUCLEOTIDE SEQUENCE [LARGE SCALE GENOMIC DNA]</scope>
    <source>
        <strain evidence="14">KACC 12508</strain>
    </source>
</reference>
<evidence type="ECO:0000256" key="5">
    <source>
        <dbReference type="ARBA" id="ARBA00022519"/>
    </source>
</evidence>
<keyword evidence="14" id="KW-1185">Reference proteome</keyword>
<evidence type="ECO:0000256" key="3">
    <source>
        <dbReference type="ARBA" id="ARBA00022475"/>
    </source>
</evidence>
<accession>A0ABW2I734</accession>
<comment type="caution">
    <text evidence="13">The sequence shown here is derived from an EMBL/GenBank/DDBJ whole genome shotgun (WGS) entry which is preliminary data.</text>
</comment>
<evidence type="ECO:0000259" key="12">
    <source>
        <dbReference type="Pfam" id="PF12019"/>
    </source>
</evidence>
<keyword evidence="3" id="KW-1003">Cell membrane</keyword>
<evidence type="ECO:0000256" key="9">
    <source>
        <dbReference type="ARBA" id="ARBA00025772"/>
    </source>
</evidence>
<evidence type="ECO:0000256" key="2">
    <source>
        <dbReference type="ARBA" id="ARBA00021549"/>
    </source>
</evidence>
<organism evidence="13 14">
    <name type="scientific">Herminiimonas glaciei</name>
    <dbReference type="NCBI Taxonomy" id="523788"/>
    <lineage>
        <taxon>Bacteria</taxon>
        <taxon>Pseudomonadati</taxon>
        <taxon>Pseudomonadota</taxon>
        <taxon>Betaproteobacteria</taxon>
        <taxon>Burkholderiales</taxon>
        <taxon>Oxalobacteraceae</taxon>
        <taxon>Herminiimonas</taxon>
    </lineage>
</organism>
<evidence type="ECO:0000313" key="13">
    <source>
        <dbReference type="EMBL" id="MFC7286747.1"/>
    </source>
</evidence>
<proteinExistence type="inferred from homology"/>
<evidence type="ECO:0000256" key="1">
    <source>
        <dbReference type="ARBA" id="ARBA00004377"/>
    </source>
</evidence>
<dbReference type="Gene3D" id="3.55.40.10">
    <property type="entry name" value="minor pseudopilin epsh domain"/>
    <property type="match status" value="1"/>
</dbReference>
<dbReference type="SUPFAM" id="SSF54523">
    <property type="entry name" value="Pili subunits"/>
    <property type="match status" value="1"/>
</dbReference>
<dbReference type="InterPro" id="IPR045584">
    <property type="entry name" value="Pilin-like"/>
</dbReference>